<reference evidence="8" key="3">
    <citation type="submission" date="2022-03" db="EMBL/GenBank/DDBJ databases">
        <authorList>
            <person name="Ryngajllo M."/>
            <person name="Jacek P."/>
            <person name="Kubiak K."/>
        </authorList>
    </citation>
    <scope>NUCLEOTIDE SEQUENCE</scope>
    <source>
        <strain evidence="8">SI1</strain>
    </source>
</reference>
<sequence>MKVRVTVMLKDGVLDPQGKAVEHALHVLDFKNVGDVRIGRVIDLELAESDPARAIVQANEMARALLANLVIEDFAAEVVEE</sequence>
<keyword evidence="1 6" id="KW-0963">Cytoplasm</keyword>
<dbReference type="InterPro" id="IPR036604">
    <property type="entry name" value="PurS-like_sf"/>
</dbReference>
<comment type="pathway">
    <text evidence="6">Purine metabolism; IMP biosynthesis via de novo pathway; 5-amino-1-(5-phospho-D-ribosyl)imidazole from N(2)-formyl-N(1)-(5-phospho-D-ribosyl)glycinamide: step 1/2.</text>
</comment>
<keyword evidence="3 6" id="KW-0547">Nucleotide-binding</keyword>
<dbReference type="NCBIfam" id="TIGR00302">
    <property type="entry name" value="phosphoribosylformylglycinamidine synthase subunit PurS"/>
    <property type="match status" value="1"/>
</dbReference>
<dbReference type="InterPro" id="IPR003850">
    <property type="entry name" value="PurS"/>
</dbReference>
<keyword evidence="2 6" id="KW-0436">Ligase</keyword>
<evidence type="ECO:0000256" key="1">
    <source>
        <dbReference type="ARBA" id="ARBA00022490"/>
    </source>
</evidence>
<reference evidence="7 9" key="1">
    <citation type="submission" date="2019-06" db="EMBL/GenBank/DDBJ databases">
        <title>Whole genome shotgun sequence of Komagataeibacter hansenii NBRC 14820.</title>
        <authorList>
            <person name="Hosoyama A."/>
            <person name="Uohara A."/>
            <person name="Ohji S."/>
            <person name="Ichikawa N."/>
        </authorList>
    </citation>
    <scope>NUCLEOTIDE SEQUENCE [LARGE SCALE GENOMIC DNA]</scope>
    <source>
        <strain evidence="7 9">NBRC 14820</strain>
    </source>
</reference>
<evidence type="ECO:0000256" key="2">
    <source>
        <dbReference type="ARBA" id="ARBA00022598"/>
    </source>
</evidence>
<dbReference type="GO" id="GO:0005737">
    <property type="term" value="C:cytoplasm"/>
    <property type="evidence" value="ECO:0007669"/>
    <property type="project" value="UniProtKB-SubCell"/>
</dbReference>
<organism evidence="8 10">
    <name type="scientific">Novacetimonas hansenii</name>
    <name type="common">Komagataeibacter hansenii</name>
    <dbReference type="NCBI Taxonomy" id="436"/>
    <lineage>
        <taxon>Bacteria</taxon>
        <taxon>Pseudomonadati</taxon>
        <taxon>Pseudomonadota</taxon>
        <taxon>Alphaproteobacteria</taxon>
        <taxon>Acetobacterales</taxon>
        <taxon>Acetobacteraceae</taxon>
        <taxon>Novacetimonas</taxon>
    </lineage>
</organism>
<evidence type="ECO:0000313" key="8">
    <source>
        <dbReference type="EMBL" id="MCJ8354647.1"/>
    </source>
</evidence>
<dbReference type="GO" id="GO:0006189">
    <property type="term" value="P:'de novo' IMP biosynthetic process"/>
    <property type="evidence" value="ECO:0007669"/>
    <property type="project" value="UniProtKB-UniRule"/>
</dbReference>
<dbReference type="Proteomes" id="UP001202887">
    <property type="component" value="Unassembled WGS sequence"/>
</dbReference>
<dbReference type="RefSeq" id="WP_003620170.1">
    <property type="nucleotide sequence ID" value="NZ_BJNN01000077.1"/>
</dbReference>
<dbReference type="Pfam" id="PF02700">
    <property type="entry name" value="PurS"/>
    <property type="match status" value="1"/>
</dbReference>
<protein>
    <recommendedName>
        <fullName evidence="6">Phosphoribosylformylglycinamidine synthase subunit PurS</fullName>
        <shortName evidence="6">FGAM synthase</shortName>
        <ecNumber evidence="6">6.3.5.3</ecNumber>
    </recommendedName>
    <alternativeName>
        <fullName evidence="6">Formylglycinamide ribonucleotide amidotransferase subunit III</fullName>
        <shortName evidence="6">FGAR amidotransferase III</shortName>
        <shortName evidence="6">FGAR-AT III</shortName>
    </alternativeName>
    <alternativeName>
        <fullName evidence="6">Phosphoribosylformylglycinamidine synthase subunit III</fullName>
    </alternativeName>
</protein>
<reference evidence="8" key="2">
    <citation type="journal article" date="2021" name="Polymers (Basel)">
        <title>Highly Stretchable Bacterial Cellulose Produced by Komagataeibacter hansenii SI1.</title>
        <authorList>
            <person name="Cielecka I."/>
            <person name="Ryngajllo M."/>
            <person name="Maniukiewicz W."/>
            <person name="Bielecki S."/>
        </authorList>
    </citation>
    <scope>NUCLEOTIDE SEQUENCE</scope>
    <source>
        <strain evidence="8">SI1</strain>
    </source>
</reference>
<dbReference type="AlphaFoldDB" id="A0AAW5ES42"/>
<evidence type="ECO:0000256" key="6">
    <source>
        <dbReference type="HAMAP-Rule" id="MF_01926"/>
    </source>
</evidence>
<evidence type="ECO:0000313" key="9">
    <source>
        <dbReference type="Proteomes" id="UP000319478"/>
    </source>
</evidence>
<comment type="similarity">
    <text evidence="6">Belongs to the PurS family.</text>
</comment>
<dbReference type="HAMAP" id="MF_01926">
    <property type="entry name" value="PurS"/>
    <property type="match status" value="1"/>
</dbReference>
<dbReference type="GO" id="GO:0004642">
    <property type="term" value="F:phosphoribosylformylglycinamidine synthase activity"/>
    <property type="evidence" value="ECO:0007669"/>
    <property type="project" value="UniProtKB-UniRule"/>
</dbReference>
<evidence type="ECO:0000256" key="5">
    <source>
        <dbReference type="ARBA" id="ARBA00022840"/>
    </source>
</evidence>
<evidence type="ECO:0000256" key="4">
    <source>
        <dbReference type="ARBA" id="ARBA00022755"/>
    </source>
</evidence>
<dbReference type="SUPFAM" id="SSF82697">
    <property type="entry name" value="PurS-like"/>
    <property type="match status" value="1"/>
</dbReference>
<evidence type="ECO:0000256" key="3">
    <source>
        <dbReference type="ARBA" id="ARBA00022741"/>
    </source>
</evidence>
<dbReference type="Proteomes" id="UP000319478">
    <property type="component" value="Unassembled WGS sequence"/>
</dbReference>
<proteinExistence type="inferred from homology"/>
<evidence type="ECO:0000313" key="10">
    <source>
        <dbReference type="Proteomes" id="UP001202887"/>
    </source>
</evidence>
<accession>A0AAW5ES42</accession>
<comment type="caution">
    <text evidence="8">The sequence shown here is derived from an EMBL/GenBank/DDBJ whole genome shotgun (WGS) entry which is preliminary data.</text>
</comment>
<dbReference type="Gene3D" id="3.30.1280.10">
    <property type="entry name" value="Phosphoribosylformylglycinamidine synthase subunit PurS"/>
    <property type="match status" value="1"/>
</dbReference>
<keyword evidence="4 6" id="KW-0658">Purine biosynthesis</keyword>
<evidence type="ECO:0000313" key="7">
    <source>
        <dbReference type="EMBL" id="GEC63422.1"/>
    </source>
</evidence>
<dbReference type="EC" id="6.3.5.3" evidence="6"/>
<dbReference type="NCBIfam" id="NF004630">
    <property type="entry name" value="PRK05974.1"/>
    <property type="match status" value="1"/>
</dbReference>
<dbReference type="PANTHER" id="PTHR34696:SF1">
    <property type="entry name" value="PHOSPHORIBOSYLFORMYLGLYCINAMIDINE SYNTHASE SUBUNIT PURS"/>
    <property type="match status" value="1"/>
</dbReference>
<dbReference type="GO" id="GO:0005524">
    <property type="term" value="F:ATP binding"/>
    <property type="evidence" value="ECO:0007669"/>
    <property type="project" value="UniProtKB-UniRule"/>
</dbReference>
<dbReference type="EMBL" id="JAIBCX010000032">
    <property type="protein sequence ID" value="MCJ8354647.1"/>
    <property type="molecule type" value="Genomic_DNA"/>
</dbReference>
<comment type="subunit">
    <text evidence="6">Part of the FGAM synthase complex composed of 1 PurL, 1 PurQ and 2 PurS subunits.</text>
</comment>
<comment type="subcellular location">
    <subcellularLocation>
        <location evidence="6">Cytoplasm</location>
    </subcellularLocation>
</comment>
<gene>
    <name evidence="6 8" type="primary">purS</name>
    <name evidence="7" type="ORF">GHA01_12710</name>
    <name evidence="8" type="ORF">K1W68_11735</name>
</gene>
<dbReference type="GeneID" id="61367304"/>
<keyword evidence="5 6" id="KW-0067">ATP-binding</keyword>
<dbReference type="PANTHER" id="PTHR34696">
    <property type="entry name" value="PHOSPHORIBOSYLFORMYLGLYCINAMIDINE SYNTHASE SUBUNIT PURS"/>
    <property type="match status" value="1"/>
</dbReference>
<dbReference type="EMBL" id="BJNN01000077">
    <property type="protein sequence ID" value="GEC63422.1"/>
    <property type="molecule type" value="Genomic_DNA"/>
</dbReference>
<comment type="function">
    <text evidence="6">Part of the phosphoribosylformylglycinamidine synthase complex involved in the purines biosynthetic pathway. Catalyzes the ATP-dependent conversion of formylglycinamide ribonucleotide (FGAR) and glutamine to yield formylglycinamidine ribonucleotide (FGAM) and glutamate. The FGAM synthase complex is composed of three subunits. PurQ produces an ammonia molecule by converting glutamine to glutamate. PurL transfers the ammonia molecule to FGAR to form FGAM in an ATP-dependent manner. PurS interacts with PurQ and PurL and is thought to assist in the transfer of the ammonia molecule from PurQ to PurL.</text>
</comment>
<keyword evidence="9" id="KW-1185">Reference proteome</keyword>
<comment type="catalytic activity">
    <reaction evidence="6">
        <text>N(2)-formyl-N(1)-(5-phospho-beta-D-ribosyl)glycinamide + L-glutamine + ATP + H2O = 2-formamido-N(1)-(5-O-phospho-beta-D-ribosyl)acetamidine + L-glutamate + ADP + phosphate + H(+)</text>
        <dbReference type="Rhea" id="RHEA:17129"/>
        <dbReference type="ChEBI" id="CHEBI:15377"/>
        <dbReference type="ChEBI" id="CHEBI:15378"/>
        <dbReference type="ChEBI" id="CHEBI:29985"/>
        <dbReference type="ChEBI" id="CHEBI:30616"/>
        <dbReference type="ChEBI" id="CHEBI:43474"/>
        <dbReference type="ChEBI" id="CHEBI:58359"/>
        <dbReference type="ChEBI" id="CHEBI:147286"/>
        <dbReference type="ChEBI" id="CHEBI:147287"/>
        <dbReference type="ChEBI" id="CHEBI:456216"/>
        <dbReference type="EC" id="6.3.5.3"/>
    </reaction>
</comment>
<name>A0AAW5ES42_NOVHA</name>